<evidence type="ECO:0000256" key="1">
    <source>
        <dbReference type="SAM" id="MobiDB-lite"/>
    </source>
</evidence>
<organism evidence="2 3">
    <name type="scientific">Meripilus lineatus</name>
    <dbReference type="NCBI Taxonomy" id="2056292"/>
    <lineage>
        <taxon>Eukaryota</taxon>
        <taxon>Fungi</taxon>
        <taxon>Dikarya</taxon>
        <taxon>Basidiomycota</taxon>
        <taxon>Agaricomycotina</taxon>
        <taxon>Agaricomycetes</taxon>
        <taxon>Polyporales</taxon>
        <taxon>Meripilaceae</taxon>
        <taxon>Meripilus</taxon>
    </lineage>
</organism>
<proteinExistence type="predicted"/>
<accession>A0AAD5YCA0</accession>
<name>A0AAD5YCA0_9APHY</name>
<gene>
    <name evidence="2" type="ORF">NLI96_g12578</name>
</gene>
<dbReference type="AlphaFoldDB" id="A0AAD5YCA0"/>
<evidence type="ECO:0000313" key="2">
    <source>
        <dbReference type="EMBL" id="KAJ3474229.1"/>
    </source>
</evidence>
<dbReference type="EMBL" id="JANAWD010001116">
    <property type="protein sequence ID" value="KAJ3474229.1"/>
    <property type="molecule type" value="Genomic_DNA"/>
</dbReference>
<evidence type="ECO:0000313" key="3">
    <source>
        <dbReference type="Proteomes" id="UP001212997"/>
    </source>
</evidence>
<feature type="compositionally biased region" description="Polar residues" evidence="1">
    <location>
        <begin position="1"/>
        <end position="12"/>
    </location>
</feature>
<reference evidence="2" key="1">
    <citation type="submission" date="2022-07" db="EMBL/GenBank/DDBJ databases">
        <title>Genome Sequence of Physisporinus lineatus.</title>
        <authorList>
            <person name="Buettner E."/>
        </authorList>
    </citation>
    <scope>NUCLEOTIDE SEQUENCE</scope>
    <source>
        <strain evidence="2">VT162</strain>
    </source>
</reference>
<dbReference type="Proteomes" id="UP001212997">
    <property type="component" value="Unassembled WGS sequence"/>
</dbReference>
<feature type="region of interest" description="Disordered" evidence="1">
    <location>
        <begin position="1"/>
        <end position="40"/>
    </location>
</feature>
<feature type="compositionally biased region" description="Low complexity" evidence="1">
    <location>
        <begin position="118"/>
        <end position="136"/>
    </location>
</feature>
<protein>
    <submittedName>
        <fullName evidence="2">Uncharacterized protein</fullName>
    </submittedName>
</protein>
<keyword evidence="3" id="KW-1185">Reference proteome</keyword>
<sequence length="180" mass="19213">MSNPGATGSHASYPSLPISSPVPMHARPASQPGRAVRFSTSPLTDNHKRIRMRLLPLMAIEEELTKKLFPELNTNSLTSPTGDGWPPGIREVCVRAGSGWKGVLGNLVPLKGEEMNGNGAANGNANGKGKGRAAANESKKDDPTTVLDACREDIVALWEDQVVRGVLKKRGVRLQDMPGL</sequence>
<feature type="region of interest" description="Disordered" evidence="1">
    <location>
        <begin position="118"/>
        <end position="144"/>
    </location>
</feature>
<comment type="caution">
    <text evidence="2">The sequence shown here is derived from an EMBL/GenBank/DDBJ whole genome shotgun (WGS) entry which is preliminary data.</text>
</comment>